<proteinExistence type="predicted"/>
<feature type="domain" description="EamA" evidence="2">
    <location>
        <begin position="10"/>
        <end position="140"/>
    </location>
</feature>
<feature type="transmembrane region" description="Helical" evidence="1">
    <location>
        <begin position="7"/>
        <end position="27"/>
    </location>
</feature>
<dbReference type="PANTHER" id="PTHR22911:SF135">
    <property type="entry name" value="BLR4310 PROTEIN"/>
    <property type="match status" value="1"/>
</dbReference>
<keyword evidence="1" id="KW-1133">Transmembrane helix</keyword>
<dbReference type="InterPro" id="IPR000620">
    <property type="entry name" value="EamA_dom"/>
</dbReference>
<accession>A0ABU9T544</accession>
<reference evidence="3 4" key="1">
    <citation type="submission" date="2024-03" db="EMBL/GenBank/DDBJ databases">
        <title>Community enrichment and isolation of bacterial strains for fucoidan degradation.</title>
        <authorList>
            <person name="Sichert A."/>
        </authorList>
    </citation>
    <scope>NUCLEOTIDE SEQUENCE [LARGE SCALE GENOMIC DNA]</scope>
    <source>
        <strain evidence="3 4">AS62</strain>
    </source>
</reference>
<dbReference type="EMBL" id="JBBMQO010000003">
    <property type="protein sequence ID" value="MEM5501249.1"/>
    <property type="molecule type" value="Genomic_DNA"/>
</dbReference>
<comment type="caution">
    <text evidence="3">The sequence shown here is derived from an EMBL/GenBank/DDBJ whole genome shotgun (WGS) entry which is preliminary data.</text>
</comment>
<feature type="transmembrane region" description="Helical" evidence="1">
    <location>
        <begin position="242"/>
        <end position="258"/>
    </location>
</feature>
<dbReference type="SUPFAM" id="SSF103481">
    <property type="entry name" value="Multidrug resistance efflux transporter EmrE"/>
    <property type="match status" value="2"/>
</dbReference>
<name>A0ABU9T544_9HYPH</name>
<feature type="transmembrane region" description="Helical" evidence="1">
    <location>
        <begin position="96"/>
        <end position="117"/>
    </location>
</feature>
<feature type="transmembrane region" description="Helical" evidence="1">
    <location>
        <begin position="149"/>
        <end position="167"/>
    </location>
</feature>
<evidence type="ECO:0000256" key="1">
    <source>
        <dbReference type="SAM" id="Phobius"/>
    </source>
</evidence>
<keyword evidence="1" id="KW-0812">Transmembrane</keyword>
<feature type="transmembrane region" description="Helical" evidence="1">
    <location>
        <begin position="126"/>
        <end position="143"/>
    </location>
</feature>
<feature type="transmembrane region" description="Helical" evidence="1">
    <location>
        <begin position="179"/>
        <end position="197"/>
    </location>
</feature>
<organism evidence="3 4">
    <name type="scientific">Ahrensia kielensis</name>
    <dbReference type="NCBI Taxonomy" id="76980"/>
    <lineage>
        <taxon>Bacteria</taxon>
        <taxon>Pseudomonadati</taxon>
        <taxon>Pseudomonadota</taxon>
        <taxon>Alphaproteobacteria</taxon>
        <taxon>Hyphomicrobiales</taxon>
        <taxon>Ahrensiaceae</taxon>
        <taxon>Ahrensia</taxon>
    </lineage>
</organism>
<dbReference type="Proteomes" id="UP001477870">
    <property type="component" value="Unassembled WGS sequence"/>
</dbReference>
<feature type="transmembrane region" description="Helical" evidence="1">
    <location>
        <begin position="264"/>
        <end position="282"/>
    </location>
</feature>
<keyword evidence="4" id="KW-1185">Reference proteome</keyword>
<dbReference type="PANTHER" id="PTHR22911">
    <property type="entry name" value="ACYL-MALONYL CONDENSING ENZYME-RELATED"/>
    <property type="match status" value="1"/>
</dbReference>
<feature type="domain" description="EamA" evidence="2">
    <location>
        <begin position="151"/>
        <end position="276"/>
    </location>
</feature>
<sequence length="307" mass="33224">MTLSTNYKAAAFMALAMSGFIINDVIVKTLSDEINAGQVMFVRGLMMVTLLAALIIYKKQRITVRQATSVPMLLRVNLEAMATTFFLIGFSNLPVANASAIMQSLPLVVTLGAFLFLNEPVGWRRVSAILIGFAGVLIIIRPGLDGFNIYSLVMLVVVVLAAGRDIVTRMLDKDISPFYVSLLAAAAVTLLGAALIVPFGGWQPMTVKTLSTLIIAAGFLFVGYHFIVLAMRDGDIATVAPFRYAALLWAILLGYLIFDDLPDFWTIIGSIIVVGSGLYAIFREHQRNRSVQAISKSATQIPGGRGT</sequence>
<feature type="transmembrane region" description="Helical" evidence="1">
    <location>
        <begin position="39"/>
        <end position="57"/>
    </location>
</feature>
<evidence type="ECO:0000313" key="3">
    <source>
        <dbReference type="EMBL" id="MEM5501249.1"/>
    </source>
</evidence>
<dbReference type="InterPro" id="IPR037185">
    <property type="entry name" value="EmrE-like"/>
</dbReference>
<dbReference type="Pfam" id="PF00892">
    <property type="entry name" value="EamA"/>
    <property type="match status" value="2"/>
</dbReference>
<keyword evidence="1" id="KW-0472">Membrane</keyword>
<evidence type="ECO:0000259" key="2">
    <source>
        <dbReference type="Pfam" id="PF00892"/>
    </source>
</evidence>
<feature type="transmembrane region" description="Helical" evidence="1">
    <location>
        <begin position="209"/>
        <end position="230"/>
    </location>
</feature>
<gene>
    <name evidence="3" type="ORF">WNY59_06565</name>
</gene>
<evidence type="ECO:0000313" key="4">
    <source>
        <dbReference type="Proteomes" id="UP001477870"/>
    </source>
</evidence>
<protein>
    <submittedName>
        <fullName evidence="3">DMT family transporter</fullName>
    </submittedName>
</protein>
<dbReference type="RefSeq" id="WP_342847787.1">
    <property type="nucleotide sequence ID" value="NZ_JBBMQO010000003.1"/>
</dbReference>